<proteinExistence type="predicted"/>
<evidence type="ECO:0000313" key="2">
    <source>
        <dbReference type="Proteomes" id="UP000092462"/>
    </source>
</evidence>
<dbReference type="EnsemblMetazoa" id="PPAI008388-RA">
    <property type="protein sequence ID" value="PPAI008388-PA"/>
    <property type="gene ID" value="PPAI008388"/>
</dbReference>
<dbReference type="Proteomes" id="UP000092462">
    <property type="component" value="Unassembled WGS sequence"/>
</dbReference>
<keyword evidence="2" id="KW-1185">Reference proteome</keyword>
<dbReference type="PANTHER" id="PTHR47331:SF1">
    <property type="entry name" value="GAG-LIKE PROTEIN"/>
    <property type="match status" value="1"/>
</dbReference>
<reference evidence="1" key="1">
    <citation type="submission" date="2022-08" db="UniProtKB">
        <authorList>
            <consortium name="EnsemblMetazoa"/>
        </authorList>
    </citation>
    <scope>IDENTIFICATION</scope>
    <source>
        <strain evidence="1">Israel</strain>
    </source>
</reference>
<organism evidence="1 2">
    <name type="scientific">Phlebotomus papatasi</name>
    <name type="common">Sandfly</name>
    <dbReference type="NCBI Taxonomy" id="29031"/>
    <lineage>
        <taxon>Eukaryota</taxon>
        <taxon>Metazoa</taxon>
        <taxon>Ecdysozoa</taxon>
        <taxon>Arthropoda</taxon>
        <taxon>Hexapoda</taxon>
        <taxon>Insecta</taxon>
        <taxon>Pterygota</taxon>
        <taxon>Neoptera</taxon>
        <taxon>Endopterygota</taxon>
        <taxon>Diptera</taxon>
        <taxon>Nematocera</taxon>
        <taxon>Psychodoidea</taxon>
        <taxon>Psychodidae</taxon>
        <taxon>Phlebotomus</taxon>
        <taxon>Phlebotomus</taxon>
    </lineage>
</organism>
<dbReference type="PANTHER" id="PTHR47331">
    <property type="entry name" value="PHD-TYPE DOMAIN-CONTAINING PROTEIN"/>
    <property type="match status" value="1"/>
</dbReference>
<name>A0A1B0DJG4_PHLPP</name>
<protein>
    <recommendedName>
        <fullName evidence="3">Integrase zinc-binding domain-containing protein</fullName>
    </recommendedName>
</protein>
<sequence length="171" mass="19646">MKTILARCMAIFKFWVNLPKRNTRQRERPSLCPSVELIRKAEIMLIQWYQMLHLESCFAAIQNNSMDSVTHLKSLRKLRPFIDSDGLLRVGGRLQLLDDGTDVKHPILLPKGTLANAIIIEEHERMLHAGPMLLLSTIRQRYWPLNGRNATRQVSGYPTGSISDWHGLGKY</sequence>
<evidence type="ECO:0008006" key="3">
    <source>
        <dbReference type="Google" id="ProtNLM"/>
    </source>
</evidence>
<evidence type="ECO:0000313" key="1">
    <source>
        <dbReference type="EnsemblMetazoa" id="PPAI008388-PA"/>
    </source>
</evidence>
<accession>A0A1B0DJG4</accession>
<dbReference type="AlphaFoldDB" id="A0A1B0DJG4"/>
<dbReference type="EMBL" id="AJVK01034997">
    <property type="status" value="NOT_ANNOTATED_CDS"/>
    <property type="molecule type" value="Genomic_DNA"/>
</dbReference>
<dbReference type="VEuPathDB" id="VectorBase:PPAI008388"/>
<dbReference type="VEuPathDB" id="VectorBase:PPAPM1_003653"/>